<organism evidence="1">
    <name type="scientific">Pongo abelii</name>
    <name type="common">Sumatran orangutan</name>
    <name type="synonym">Pongo pygmaeus abelii</name>
    <dbReference type="NCBI Taxonomy" id="9601"/>
    <lineage>
        <taxon>Eukaryota</taxon>
        <taxon>Metazoa</taxon>
        <taxon>Chordata</taxon>
        <taxon>Craniata</taxon>
        <taxon>Vertebrata</taxon>
        <taxon>Euteleostomi</taxon>
        <taxon>Mammalia</taxon>
        <taxon>Eutheria</taxon>
        <taxon>Euarchontoglires</taxon>
        <taxon>Primates</taxon>
        <taxon>Haplorrhini</taxon>
        <taxon>Catarrhini</taxon>
        <taxon>Hominidae</taxon>
        <taxon>Pongo</taxon>
    </lineage>
</organism>
<protein>
    <submittedName>
        <fullName evidence="1">AP5M1 isoform 5</fullName>
    </submittedName>
</protein>
<gene>
    <name evidence="1" type="ORF">CR201_G0009687</name>
</gene>
<evidence type="ECO:0000313" key="1">
    <source>
        <dbReference type="EMBL" id="PNJ70501.1"/>
    </source>
</evidence>
<sequence>MAQRAVWLISHEPGTPLCGTVRFSSVTWKESCQMLPSA</sequence>
<dbReference type="AlphaFoldDB" id="A0A2J8WL62"/>
<accession>A0A2J8WL62</accession>
<reference evidence="1" key="1">
    <citation type="submission" date="2017-12" db="EMBL/GenBank/DDBJ databases">
        <title>High-resolution comparative analysis of great ape genomes.</title>
        <authorList>
            <person name="Pollen A."/>
            <person name="Hastie A."/>
            <person name="Hormozdiari F."/>
            <person name="Dougherty M."/>
            <person name="Liu R."/>
            <person name="Chaisson M."/>
            <person name="Hoppe E."/>
            <person name="Hill C."/>
            <person name="Pang A."/>
            <person name="Hillier L."/>
            <person name="Baker C."/>
            <person name="Armstrong J."/>
            <person name="Shendure J."/>
            <person name="Paten B."/>
            <person name="Wilson R."/>
            <person name="Chao H."/>
            <person name="Schneider V."/>
            <person name="Ventura M."/>
            <person name="Kronenberg Z."/>
            <person name="Murali S."/>
            <person name="Gordon D."/>
            <person name="Cantsilieris S."/>
            <person name="Munson K."/>
            <person name="Nelson B."/>
            <person name="Raja A."/>
            <person name="Underwood J."/>
            <person name="Diekhans M."/>
            <person name="Fiddes I."/>
            <person name="Haussler D."/>
            <person name="Eichler E."/>
        </authorList>
    </citation>
    <scope>NUCLEOTIDE SEQUENCE [LARGE SCALE GENOMIC DNA]</scope>
    <source>
        <strain evidence="1">Susie</strain>
    </source>
</reference>
<dbReference type="EMBL" id="NDHI03003386">
    <property type="protein sequence ID" value="PNJ70501.1"/>
    <property type="molecule type" value="Genomic_DNA"/>
</dbReference>
<name>A0A2J8WL62_PONAB</name>
<proteinExistence type="predicted"/>
<comment type="caution">
    <text evidence="1">The sequence shown here is derived from an EMBL/GenBank/DDBJ whole genome shotgun (WGS) entry which is preliminary data.</text>
</comment>